<feature type="domain" description="Prokaryotic-type class I peptide chain release factors" evidence="2">
    <location>
        <begin position="115"/>
        <end position="131"/>
    </location>
</feature>
<name>A0A2R3IQ29_9PSED</name>
<dbReference type="Proteomes" id="UP000238390">
    <property type="component" value="Chromosome"/>
</dbReference>
<comment type="similarity">
    <text evidence="1">Belongs to the prokaryotic/mitochondrial release factor family.</text>
</comment>
<evidence type="ECO:0000256" key="1">
    <source>
        <dbReference type="ARBA" id="ARBA00010835"/>
    </source>
</evidence>
<gene>
    <name evidence="3" type="ORF">CSB93_1116</name>
</gene>
<dbReference type="PROSITE" id="PS00745">
    <property type="entry name" value="RF_PROK_I"/>
    <property type="match status" value="1"/>
</dbReference>
<proteinExistence type="inferred from homology"/>
<sequence>MILLQLSAAQGPAECCLAVAKAFERLCVEAAAAGVTVEVLEEMAGERPRTWRSLLLGLRGIAAEALAERWCGGIQWICPSPYRPRHARKNWFIGAQRFAAPPASLEGGIRFETLRSSGPGGQHVNTTDSAVRATHLASGISVRVRSQRSQHANRRLAILLIARRLEERANSASDALRAERHQAHARVSRGEARRVFRGERFEPA</sequence>
<dbReference type="SUPFAM" id="SSF75620">
    <property type="entry name" value="Release factor"/>
    <property type="match status" value="1"/>
</dbReference>
<keyword evidence="4" id="KW-1185">Reference proteome</keyword>
<evidence type="ECO:0000313" key="4">
    <source>
        <dbReference type="Proteomes" id="UP000238390"/>
    </source>
</evidence>
<dbReference type="PANTHER" id="PTHR43804">
    <property type="entry name" value="LD18447P"/>
    <property type="match status" value="1"/>
</dbReference>
<organism evidence="3 4">
    <name type="scientific">Pseudomonas paraeruginosa</name>
    <dbReference type="NCBI Taxonomy" id="2994495"/>
    <lineage>
        <taxon>Bacteria</taxon>
        <taxon>Pseudomonadati</taxon>
        <taxon>Pseudomonadota</taxon>
        <taxon>Gammaproteobacteria</taxon>
        <taxon>Pseudomonadales</taxon>
        <taxon>Pseudomonadaceae</taxon>
        <taxon>Pseudomonas</taxon>
    </lineage>
</organism>
<dbReference type="GO" id="GO:0003747">
    <property type="term" value="F:translation release factor activity"/>
    <property type="evidence" value="ECO:0007669"/>
    <property type="project" value="InterPro"/>
</dbReference>
<dbReference type="AlphaFoldDB" id="A0A2R3IQ29"/>
<reference evidence="3 4" key="1">
    <citation type="submission" date="2018-02" db="EMBL/GenBank/DDBJ databases">
        <title>FDA/CDC Antimicrobial Resistant Isolate Bank Genome Sequencing.</title>
        <authorList>
            <person name="Benahmed F.H."/>
            <person name="Lutgring J.D."/>
            <person name="Yoo B."/>
            <person name="Machado M."/>
            <person name="Brown A."/>
            <person name="McAllister G."/>
            <person name="Perry A."/>
            <person name="Halpin A.L."/>
            <person name="Vavikolanu K."/>
            <person name="Ott S."/>
            <person name="Zhao X."/>
            <person name="Tallon L.J."/>
            <person name="Sadzewicz L."/>
            <person name="Aluvathingal J."/>
            <person name="Nadendla S."/>
            <person name="Voskania-kordi A."/>
            <person name="Simonyan V."/>
            <person name="Patel J."/>
            <person name="Shawar R.M."/>
        </authorList>
    </citation>
    <scope>NUCLEOTIDE SEQUENCE [LARGE SCALE GENOMIC DNA]</scope>
    <source>
        <strain evidence="3 4">AR_0356</strain>
    </source>
</reference>
<accession>A0A2R3IQ29</accession>
<evidence type="ECO:0000259" key="2">
    <source>
        <dbReference type="PROSITE" id="PS00745"/>
    </source>
</evidence>
<dbReference type="RefSeq" id="WP_043099604.1">
    <property type="nucleotide sequence ID" value="NZ_CP027169.1"/>
</dbReference>
<dbReference type="NCBIfam" id="TIGR03072">
    <property type="entry name" value="release_prfH"/>
    <property type="match status" value="1"/>
</dbReference>
<evidence type="ECO:0000313" key="3">
    <source>
        <dbReference type="EMBL" id="AVK04038.1"/>
    </source>
</evidence>
<dbReference type="PANTHER" id="PTHR43804:SF9">
    <property type="entry name" value="PEPTIDE CHAIN RELEASE FACTOR HOMOLOG-RELATED"/>
    <property type="match status" value="1"/>
</dbReference>
<dbReference type="InterPro" id="IPR000352">
    <property type="entry name" value="Pep_chain_release_fac_I"/>
</dbReference>
<dbReference type="InterPro" id="IPR017509">
    <property type="entry name" value="PrfH"/>
</dbReference>
<protein>
    <submittedName>
        <fullName evidence="3">Peptide chain release factor H</fullName>
    </submittedName>
</protein>
<dbReference type="InterPro" id="IPR045853">
    <property type="entry name" value="Pep_chain_release_fac_I_sf"/>
</dbReference>
<dbReference type="InterPro" id="IPR050057">
    <property type="entry name" value="Prokaryotic/Mito_RF"/>
</dbReference>
<dbReference type="Gene3D" id="3.30.160.20">
    <property type="match status" value="1"/>
</dbReference>
<dbReference type="Pfam" id="PF00472">
    <property type="entry name" value="RF-1"/>
    <property type="match status" value="1"/>
</dbReference>
<dbReference type="EMBL" id="CP027169">
    <property type="protein sequence ID" value="AVK04038.1"/>
    <property type="molecule type" value="Genomic_DNA"/>
</dbReference>